<dbReference type="PANTHER" id="PTHR38166">
    <property type="entry name" value="C2H2-TYPE DOMAIN-CONTAINING PROTEIN-RELATED"/>
    <property type="match status" value="1"/>
</dbReference>
<evidence type="ECO:0000256" key="1">
    <source>
        <dbReference type="SAM" id="MobiDB-lite"/>
    </source>
</evidence>
<organism evidence="2 3">
    <name type="scientific">Tothia fuscella</name>
    <dbReference type="NCBI Taxonomy" id="1048955"/>
    <lineage>
        <taxon>Eukaryota</taxon>
        <taxon>Fungi</taxon>
        <taxon>Dikarya</taxon>
        <taxon>Ascomycota</taxon>
        <taxon>Pezizomycotina</taxon>
        <taxon>Dothideomycetes</taxon>
        <taxon>Pleosporomycetidae</taxon>
        <taxon>Venturiales</taxon>
        <taxon>Cylindrosympodiaceae</taxon>
        <taxon>Tothia</taxon>
    </lineage>
</organism>
<name>A0A9P4TW64_9PEZI</name>
<keyword evidence="3" id="KW-1185">Reference proteome</keyword>
<dbReference type="PANTHER" id="PTHR38166:SF1">
    <property type="entry name" value="C2H2-TYPE DOMAIN-CONTAINING PROTEIN"/>
    <property type="match status" value="1"/>
</dbReference>
<reference evidence="2" key="1">
    <citation type="journal article" date="2020" name="Stud. Mycol.">
        <title>101 Dothideomycetes genomes: a test case for predicting lifestyles and emergence of pathogens.</title>
        <authorList>
            <person name="Haridas S."/>
            <person name="Albert R."/>
            <person name="Binder M."/>
            <person name="Bloem J."/>
            <person name="Labutti K."/>
            <person name="Salamov A."/>
            <person name="Andreopoulos B."/>
            <person name="Baker S."/>
            <person name="Barry K."/>
            <person name="Bills G."/>
            <person name="Bluhm B."/>
            <person name="Cannon C."/>
            <person name="Castanera R."/>
            <person name="Culley D."/>
            <person name="Daum C."/>
            <person name="Ezra D."/>
            <person name="Gonzalez J."/>
            <person name="Henrissat B."/>
            <person name="Kuo A."/>
            <person name="Liang C."/>
            <person name="Lipzen A."/>
            <person name="Lutzoni F."/>
            <person name="Magnuson J."/>
            <person name="Mondo S."/>
            <person name="Nolan M."/>
            <person name="Ohm R."/>
            <person name="Pangilinan J."/>
            <person name="Park H.-J."/>
            <person name="Ramirez L."/>
            <person name="Alfaro M."/>
            <person name="Sun H."/>
            <person name="Tritt A."/>
            <person name="Yoshinaga Y."/>
            <person name="Zwiers L.-H."/>
            <person name="Turgeon B."/>
            <person name="Goodwin S."/>
            <person name="Spatafora J."/>
            <person name="Crous P."/>
            <person name="Grigoriev I."/>
        </authorList>
    </citation>
    <scope>NUCLEOTIDE SEQUENCE</scope>
    <source>
        <strain evidence="2">CBS 130266</strain>
    </source>
</reference>
<dbReference type="AlphaFoldDB" id="A0A9P4TW64"/>
<accession>A0A9P4TW64</accession>
<gene>
    <name evidence="2" type="ORF">EJ08DRAFT_735913</name>
</gene>
<dbReference type="OrthoDB" id="3946556at2759"/>
<dbReference type="EMBL" id="MU007058">
    <property type="protein sequence ID" value="KAF2427684.1"/>
    <property type="molecule type" value="Genomic_DNA"/>
</dbReference>
<sequence length="247" mass="28411">MKTPSEFTLSPFQASGNSHSYNVNSGATTPNWNSVTNGQPRMPTSLADSSPQRLACPFSKHNPPRYEHVRACKDPLGFADPARVMEHCKKIHSSQYNCCICQKKYDGTSKAQIERSRVAHEKSECCRQQDFTRPEFMTSEQEKIFDRSEIQNGSKCAEEKWHLIYKYLFPYTEQFDQPPSPYYDYLIPRYRRDMLSDALHEHNTRLALEMAPTSWVVPELLSSDDSGYKSLDYNTSDKAEQSGVNRL</sequence>
<evidence type="ECO:0008006" key="4">
    <source>
        <dbReference type="Google" id="ProtNLM"/>
    </source>
</evidence>
<protein>
    <recommendedName>
        <fullName evidence="4">C2H2-type domain-containing protein</fullName>
    </recommendedName>
</protein>
<comment type="caution">
    <text evidence="2">The sequence shown here is derived from an EMBL/GenBank/DDBJ whole genome shotgun (WGS) entry which is preliminary data.</text>
</comment>
<evidence type="ECO:0000313" key="3">
    <source>
        <dbReference type="Proteomes" id="UP000800235"/>
    </source>
</evidence>
<evidence type="ECO:0000313" key="2">
    <source>
        <dbReference type="EMBL" id="KAF2427684.1"/>
    </source>
</evidence>
<proteinExistence type="predicted"/>
<feature type="region of interest" description="Disordered" evidence="1">
    <location>
        <begin position="18"/>
        <end position="44"/>
    </location>
</feature>
<feature type="compositionally biased region" description="Polar residues" evidence="1">
    <location>
        <begin position="18"/>
        <end position="39"/>
    </location>
</feature>
<dbReference type="Proteomes" id="UP000800235">
    <property type="component" value="Unassembled WGS sequence"/>
</dbReference>